<name>L0JAR9_PREDD</name>
<accession>L0JAR9</accession>
<organism evidence="2 3">
    <name type="scientific">Prevotella dentalis (strain ATCC 49559 / DSM 3688 / JCM 13448 / NCTC 12043 / ES 2772)</name>
    <name type="common">Mitsuokella dentalis</name>
    <dbReference type="NCBI Taxonomy" id="908937"/>
    <lineage>
        <taxon>Bacteria</taxon>
        <taxon>Pseudomonadati</taxon>
        <taxon>Bacteroidota</taxon>
        <taxon>Bacteroidia</taxon>
        <taxon>Bacteroidales</taxon>
        <taxon>Prevotellaceae</taxon>
        <taxon>Prevotella</taxon>
    </lineage>
</organism>
<dbReference type="HOGENOM" id="CLU_2846136_0_0_10"/>
<evidence type="ECO:0000313" key="2">
    <source>
        <dbReference type="EMBL" id="AGB28364.1"/>
    </source>
</evidence>
<dbReference type="RefSeq" id="WP_015298512.1">
    <property type="nucleotide sequence ID" value="NC_019960.1"/>
</dbReference>
<proteinExistence type="predicted"/>
<gene>
    <name evidence="2" type="ordered locus">Prede_1027</name>
</gene>
<dbReference type="EMBL" id="CP003368">
    <property type="protein sequence ID" value="AGB28364.1"/>
    <property type="molecule type" value="Genomic_DNA"/>
</dbReference>
<keyword evidence="3" id="KW-1185">Reference proteome</keyword>
<dbReference type="PATRIC" id="fig|908937.9.peg.1075"/>
<feature type="region of interest" description="Disordered" evidence="1">
    <location>
        <begin position="32"/>
        <end position="65"/>
    </location>
</feature>
<evidence type="ECO:0000313" key="3">
    <source>
        <dbReference type="Proteomes" id="UP000010862"/>
    </source>
</evidence>
<evidence type="ECO:0000256" key="1">
    <source>
        <dbReference type="SAM" id="MobiDB-lite"/>
    </source>
</evidence>
<dbReference type="AlphaFoldDB" id="L0JAR9"/>
<dbReference type="KEGG" id="pdt:Prede_1027"/>
<sequence>MRPYIKPSIKIKNLECESLMASSVNVTGETSVGTVESQRPSDGAFGQAKSTNLWESSWSENDDEE</sequence>
<protein>
    <submittedName>
        <fullName evidence="2">Uncharacterized protein</fullName>
    </submittedName>
</protein>
<reference evidence="3" key="1">
    <citation type="submission" date="2012-02" db="EMBL/GenBank/DDBJ databases">
        <title>Complete sequence of chromosome 1 of Prevotella dentalis DSM 3688.</title>
        <authorList>
            <person name="Lucas S."/>
            <person name="Copeland A."/>
            <person name="Lapidus A."/>
            <person name="Glavina del Rio T."/>
            <person name="Dalin E."/>
            <person name="Tice H."/>
            <person name="Bruce D."/>
            <person name="Goodwin L."/>
            <person name="Pitluck S."/>
            <person name="Peters L."/>
            <person name="Mikhailova N."/>
            <person name="Chertkov O."/>
            <person name="Kyrpides N."/>
            <person name="Mavromatis K."/>
            <person name="Ivanova N."/>
            <person name="Brettin T."/>
            <person name="Detter J.C."/>
            <person name="Han C."/>
            <person name="Larimer F."/>
            <person name="Land M."/>
            <person name="Hauser L."/>
            <person name="Markowitz V."/>
            <person name="Cheng J.-F."/>
            <person name="Hugenholtz P."/>
            <person name="Woyke T."/>
            <person name="Wu D."/>
            <person name="Gronow S."/>
            <person name="Wellnitz S."/>
            <person name="Brambilla E."/>
            <person name="Klenk H.-P."/>
            <person name="Eisen J.A."/>
        </authorList>
    </citation>
    <scope>NUCLEOTIDE SEQUENCE [LARGE SCALE GENOMIC DNA]</scope>
    <source>
        <strain evidence="3">ATCC 49559 / DSM 3688 / JCM 13448 / NCTC 12043 / ES 2772</strain>
    </source>
</reference>
<dbReference type="Proteomes" id="UP000010862">
    <property type="component" value="Chromosome 1"/>
</dbReference>